<evidence type="ECO:0000313" key="8">
    <source>
        <dbReference type="WBParaSite" id="BXY_0955900.1"/>
    </source>
</evidence>
<dbReference type="AlphaFoldDB" id="A0A1I7S964"/>
<dbReference type="OrthoDB" id="19623at2759"/>
<evidence type="ECO:0000256" key="2">
    <source>
        <dbReference type="SAM" id="SignalP"/>
    </source>
</evidence>
<dbReference type="eggNOG" id="KOG2170">
    <property type="taxonomic scope" value="Eukaryota"/>
</dbReference>
<name>A0A1I7S964_BURXY</name>
<dbReference type="GO" id="GO:0012505">
    <property type="term" value="C:endomembrane system"/>
    <property type="evidence" value="ECO:0007669"/>
    <property type="project" value="UniProtKB-ARBA"/>
</dbReference>
<proteinExistence type="inferred from homology"/>
<dbReference type="SUPFAM" id="SSF52540">
    <property type="entry name" value="P-loop containing nucleoside triphosphate hydrolases"/>
    <property type="match status" value="1"/>
</dbReference>
<dbReference type="InterPro" id="IPR027417">
    <property type="entry name" value="P-loop_NTPase"/>
</dbReference>
<feature type="chain" id="PRO_5036022078" evidence="2">
    <location>
        <begin position="19"/>
        <end position="348"/>
    </location>
</feature>
<dbReference type="EMBL" id="CAJFDI010000001">
    <property type="protein sequence ID" value="CAD5210402.1"/>
    <property type="molecule type" value="Genomic_DNA"/>
</dbReference>
<dbReference type="Pfam" id="PF21376">
    <property type="entry name" value="TOR1A_C"/>
    <property type="match status" value="1"/>
</dbReference>
<dbReference type="SMR" id="A0A1I7S964"/>
<dbReference type="GO" id="GO:0005524">
    <property type="term" value="F:ATP binding"/>
    <property type="evidence" value="ECO:0007669"/>
    <property type="project" value="InterPro"/>
</dbReference>
<dbReference type="Proteomes" id="UP000095284">
    <property type="component" value="Unplaced"/>
</dbReference>
<dbReference type="Pfam" id="PF06309">
    <property type="entry name" value="Torsin"/>
    <property type="match status" value="1"/>
</dbReference>
<dbReference type="InterPro" id="IPR010448">
    <property type="entry name" value="Torsin"/>
</dbReference>
<dbReference type="Proteomes" id="UP000582659">
    <property type="component" value="Unassembled WGS sequence"/>
</dbReference>
<dbReference type="PANTHER" id="PTHR10760:SF2">
    <property type="entry name" value="LD13476P-RELATED"/>
    <property type="match status" value="1"/>
</dbReference>
<comment type="similarity">
    <text evidence="1">Belongs to the ClpA/ClpB family. Torsin subfamily.</text>
</comment>
<evidence type="ECO:0000313" key="7">
    <source>
        <dbReference type="Proteomes" id="UP000659654"/>
    </source>
</evidence>
<evidence type="ECO:0000313" key="4">
    <source>
        <dbReference type="EMBL" id="CAD5210402.1"/>
    </source>
</evidence>
<sequence>MRILPFLQTLIFLRAVSADVISLGVGTAVAGAMGYGIYSFNYIKCKYFECCEAPWIHERITQRLQREMTSSLYGQHIAIDSVMKAVNAHLGNRNPKKALAMSFHGPTGTGKNFVAGMIRNAMFKKAEKSAFAHVFVSTHHFSDPQEVGRYQNQLRNWIVGNLTNCERQLFVFDEIDKMPDGVLDAVRPFMDHYESIGSVDPRKSIYVFLSNAGATSIIKKTFDHHRAGLLRGALALNDFDDILRNSAFNEKESGLKNNEMITRHLIDWFIPFLPLERNHVESCVRDYMHHRLLSVTDERVDKIVDLLTYHPASDPIYSSSGCRQVSAKVDHIYGHESNPFHSQLDDEL</sequence>
<dbReference type="GO" id="GO:0016887">
    <property type="term" value="F:ATP hydrolysis activity"/>
    <property type="evidence" value="ECO:0007669"/>
    <property type="project" value="InterPro"/>
</dbReference>
<gene>
    <name evidence="4" type="ORF">BXYJ_LOCUS1917</name>
</gene>
<dbReference type="Gene3D" id="3.40.50.300">
    <property type="entry name" value="P-loop containing nucleotide triphosphate hydrolases"/>
    <property type="match status" value="1"/>
</dbReference>
<dbReference type="GO" id="GO:0005737">
    <property type="term" value="C:cytoplasm"/>
    <property type="evidence" value="ECO:0007669"/>
    <property type="project" value="UniProtKB-ARBA"/>
</dbReference>
<evidence type="ECO:0000259" key="3">
    <source>
        <dbReference type="Pfam" id="PF21376"/>
    </source>
</evidence>
<dbReference type="PANTHER" id="PTHR10760">
    <property type="entry name" value="TORSIN"/>
    <property type="match status" value="1"/>
</dbReference>
<accession>A0A1I7S964</accession>
<dbReference type="PRINTS" id="PR00300">
    <property type="entry name" value="CLPPROTEASEA"/>
</dbReference>
<evidence type="ECO:0000313" key="6">
    <source>
        <dbReference type="Proteomes" id="UP000095284"/>
    </source>
</evidence>
<feature type="domain" description="Torsin-1A C-terminal" evidence="3">
    <location>
        <begin position="275"/>
        <end position="331"/>
    </location>
</feature>
<protein>
    <submittedName>
        <fullName evidence="4">(pine wood nematode) hypothetical protein</fullName>
    </submittedName>
</protein>
<evidence type="ECO:0000256" key="1">
    <source>
        <dbReference type="ARBA" id="ARBA00006235"/>
    </source>
</evidence>
<organism evidence="6 8">
    <name type="scientific">Bursaphelenchus xylophilus</name>
    <name type="common">Pinewood nematode worm</name>
    <name type="synonym">Aphelenchoides xylophilus</name>
    <dbReference type="NCBI Taxonomy" id="6326"/>
    <lineage>
        <taxon>Eukaryota</taxon>
        <taxon>Metazoa</taxon>
        <taxon>Ecdysozoa</taxon>
        <taxon>Nematoda</taxon>
        <taxon>Chromadorea</taxon>
        <taxon>Rhabditida</taxon>
        <taxon>Tylenchina</taxon>
        <taxon>Tylenchomorpha</taxon>
        <taxon>Aphelenchoidea</taxon>
        <taxon>Aphelenchoididae</taxon>
        <taxon>Bursaphelenchus</taxon>
    </lineage>
</organism>
<feature type="signal peptide" evidence="2">
    <location>
        <begin position="1"/>
        <end position="18"/>
    </location>
</feature>
<keyword evidence="7" id="KW-1185">Reference proteome</keyword>
<dbReference type="WBParaSite" id="BXY_0955900.1">
    <property type="protein sequence ID" value="BXY_0955900.1"/>
    <property type="gene ID" value="BXY_0955900"/>
</dbReference>
<reference evidence="5" key="2">
    <citation type="submission" date="2020-08" db="EMBL/GenBank/DDBJ databases">
        <authorList>
            <person name="Kikuchi T."/>
        </authorList>
    </citation>
    <scope>NUCLEOTIDE SEQUENCE</scope>
    <source>
        <strain evidence="4">Ka4C1</strain>
    </source>
</reference>
<dbReference type="InterPro" id="IPR049337">
    <property type="entry name" value="TOR1A_C"/>
</dbReference>
<dbReference type="EMBL" id="CAJFCV020000001">
    <property type="protein sequence ID" value="CAG9086335.1"/>
    <property type="molecule type" value="Genomic_DNA"/>
</dbReference>
<keyword evidence="2" id="KW-0732">Signal</keyword>
<dbReference type="Proteomes" id="UP000659654">
    <property type="component" value="Unassembled WGS sequence"/>
</dbReference>
<reference evidence="8" key="1">
    <citation type="submission" date="2016-11" db="UniProtKB">
        <authorList>
            <consortium name="WormBaseParasite"/>
        </authorList>
    </citation>
    <scope>IDENTIFICATION</scope>
</reference>
<evidence type="ECO:0000313" key="5">
    <source>
        <dbReference type="EMBL" id="CAG9086335.1"/>
    </source>
</evidence>
<dbReference type="InterPro" id="IPR001270">
    <property type="entry name" value="ClpA/B"/>
</dbReference>